<reference evidence="2 3" key="1">
    <citation type="journal article" date="2015" name="Sci. Rep.">
        <title>The power of single molecule real-time sequencing technology in the de novo assembly of a eukaryotic genome.</title>
        <authorList>
            <person name="Sakai H."/>
            <person name="Naito K."/>
            <person name="Ogiso-Tanaka E."/>
            <person name="Takahashi Y."/>
            <person name="Iseki K."/>
            <person name="Muto C."/>
            <person name="Satou K."/>
            <person name="Teruya K."/>
            <person name="Shiroma A."/>
            <person name="Shimoji M."/>
            <person name="Hirano T."/>
            <person name="Itoh T."/>
            <person name="Kaga A."/>
            <person name="Tomooka N."/>
        </authorList>
    </citation>
    <scope>NUCLEOTIDE SEQUENCE [LARGE SCALE GENOMIC DNA]</scope>
    <source>
        <strain evidence="3">cv. Shumari</strain>
    </source>
</reference>
<feature type="non-terminal residue" evidence="2">
    <location>
        <position position="1"/>
    </location>
</feature>
<keyword evidence="3" id="KW-1185">Reference proteome</keyword>
<sequence length="79" mass="9061">GSNNVLLFSVCLSLCLDTQRSTKRKRKRECAVMAWCTMATCQLLTAPFKRMMELVDLGWKNNFISNHISTLIFFSIITL</sequence>
<name>A0A0S3RS01_PHAAN</name>
<evidence type="ECO:0008006" key="4">
    <source>
        <dbReference type="Google" id="ProtNLM"/>
    </source>
</evidence>
<organism evidence="2 3">
    <name type="scientific">Vigna angularis var. angularis</name>
    <dbReference type="NCBI Taxonomy" id="157739"/>
    <lineage>
        <taxon>Eukaryota</taxon>
        <taxon>Viridiplantae</taxon>
        <taxon>Streptophyta</taxon>
        <taxon>Embryophyta</taxon>
        <taxon>Tracheophyta</taxon>
        <taxon>Spermatophyta</taxon>
        <taxon>Magnoliopsida</taxon>
        <taxon>eudicotyledons</taxon>
        <taxon>Gunneridae</taxon>
        <taxon>Pentapetalae</taxon>
        <taxon>rosids</taxon>
        <taxon>fabids</taxon>
        <taxon>Fabales</taxon>
        <taxon>Fabaceae</taxon>
        <taxon>Papilionoideae</taxon>
        <taxon>50 kb inversion clade</taxon>
        <taxon>NPAAA clade</taxon>
        <taxon>indigoferoid/millettioid clade</taxon>
        <taxon>Phaseoleae</taxon>
        <taxon>Vigna</taxon>
    </lineage>
</organism>
<feature type="chain" id="PRO_5006617329" description="ELMO domain-containing protein" evidence="1">
    <location>
        <begin position="22"/>
        <end position="79"/>
    </location>
</feature>
<dbReference type="AlphaFoldDB" id="A0A0S3RS01"/>
<dbReference type="EMBL" id="AP015037">
    <property type="protein sequence ID" value="BAT83326.1"/>
    <property type="molecule type" value="Genomic_DNA"/>
</dbReference>
<evidence type="ECO:0000256" key="1">
    <source>
        <dbReference type="SAM" id="SignalP"/>
    </source>
</evidence>
<feature type="signal peptide" evidence="1">
    <location>
        <begin position="1"/>
        <end position="21"/>
    </location>
</feature>
<gene>
    <name evidence="2" type="primary">Vigan.04G045800</name>
    <name evidence="2" type="ORF">VIGAN_04045800</name>
</gene>
<evidence type="ECO:0000313" key="2">
    <source>
        <dbReference type="EMBL" id="BAT83326.1"/>
    </source>
</evidence>
<accession>A0A0S3RS01</accession>
<protein>
    <recommendedName>
        <fullName evidence="4">ELMO domain-containing protein</fullName>
    </recommendedName>
</protein>
<keyword evidence="1" id="KW-0732">Signal</keyword>
<proteinExistence type="predicted"/>
<evidence type="ECO:0000313" key="3">
    <source>
        <dbReference type="Proteomes" id="UP000291084"/>
    </source>
</evidence>
<dbReference type="Proteomes" id="UP000291084">
    <property type="component" value="Chromosome 4"/>
</dbReference>